<dbReference type="InterPro" id="IPR050556">
    <property type="entry name" value="Type_II_TA_system_RNase"/>
</dbReference>
<dbReference type="SUPFAM" id="SSF88723">
    <property type="entry name" value="PIN domain-like"/>
    <property type="match status" value="1"/>
</dbReference>
<keyword evidence="3 8" id="KW-0540">Nuclease</keyword>
<dbReference type="GO" id="GO:0016787">
    <property type="term" value="F:hydrolase activity"/>
    <property type="evidence" value="ECO:0007669"/>
    <property type="project" value="UniProtKB-KW"/>
</dbReference>
<evidence type="ECO:0000313" key="11">
    <source>
        <dbReference type="Proteomes" id="UP000484885"/>
    </source>
</evidence>
<dbReference type="InterPro" id="IPR002716">
    <property type="entry name" value="PIN_dom"/>
</dbReference>
<evidence type="ECO:0000256" key="8">
    <source>
        <dbReference type="HAMAP-Rule" id="MF_00265"/>
    </source>
</evidence>
<keyword evidence="8" id="KW-0800">Toxin</keyword>
<evidence type="ECO:0000256" key="2">
    <source>
        <dbReference type="ARBA" id="ARBA00022649"/>
    </source>
</evidence>
<dbReference type="InterPro" id="IPR022907">
    <property type="entry name" value="VapC_family"/>
</dbReference>
<comment type="function">
    <text evidence="8">Toxic component of a toxin-antitoxin (TA) system. An RNase.</text>
</comment>
<dbReference type="Proteomes" id="UP000484885">
    <property type="component" value="Unassembled WGS sequence"/>
</dbReference>
<dbReference type="HAMAP" id="MF_00265">
    <property type="entry name" value="VapC_Nob1"/>
    <property type="match status" value="1"/>
</dbReference>
<dbReference type="InterPro" id="IPR029060">
    <property type="entry name" value="PIN-like_dom_sf"/>
</dbReference>
<dbReference type="PANTHER" id="PTHR33653:SF1">
    <property type="entry name" value="RIBONUCLEASE VAPC2"/>
    <property type="match status" value="1"/>
</dbReference>
<comment type="cofactor">
    <cofactor evidence="1 8">
        <name>Mg(2+)</name>
        <dbReference type="ChEBI" id="CHEBI:18420"/>
    </cofactor>
</comment>
<dbReference type="EC" id="3.1.-.-" evidence="8"/>
<organism evidence="10 11">
    <name type="scientific">Wenzhouxiangella limi</name>
    <dbReference type="NCBI Taxonomy" id="2707351"/>
    <lineage>
        <taxon>Bacteria</taxon>
        <taxon>Pseudomonadati</taxon>
        <taxon>Pseudomonadota</taxon>
        <taxon>Gammaproteobacteria</taxon>
        <taxon>Chromatiales</taxon>
        <taxon>Wenzhouxiangellaceae</taxon>
        <taxon>Wenzhouxiangella</taxon>
    </lineage>
</organism>
<dbReference type="RefSeq" id="WP_164210655.1">
    <property type="nucleotide sequence ID" value="NZ_JAAGSC010000039.1"/>
</dbReference>
<dbReference type="GO" id="GO:0000287">
    <property type="term" value="F:magnesium ion binding"/>
    <property type="evidence" value="ECO:0007669"/>
    <property type="project" value="UniProtKB-UniRule"/>
</dbReference>
<evidence type="ECO:0000256" key="3">
    <source>
        <dbReference type="ARBA" id="ARBA00022722"/>
    </source>
</evidence>
<feature type="binding site" evidence="8">
    <location>
        <position position="97"/>
    </location>
    <ligand>
        <name>Mg(2+)</name>
        <dbReference type="ChEBI" id="CHEBI:18420"/>
    </ligand>
</feature>
<keyword evidence="6 8" id="KW-0460">Magnesium</keyword>
<name>A0A845UYD2_9GAMM</name>
<dbReference type="AlphaFoldDB" id="A0A845UYD2"/>
<dbReference type="CDD" id="cd09881">
    <property type="entry name" value="PIN_VapC4-5_FitB-like"/>
    <property type="match status" value="1"/>
</dbReference>
<keyword evidence="5 8" id="KW-0378">Hydrolase</keyword>
<feature type="binding site" evidence="8">
    <location>
        <position position="5"/>
    </location>
    <ligand>
        <name>Mg(2+)</name>
        <dbReference type="ChEBI" id="CHEBI:18420"/>
    </ligand>
</feature>
<gene>
    <name evidence="8" type="primary">vapC</name>
    <name evidence="10" type="ORF">G3I74_05860</name>
</gene>
<comment type="similarity">
    <text evidence="7 8">Belongs to the PINc/VapC protein family.</text>
</comment>
<sequence>MKLLDTDICIHLLNGREPALIDRFASHAPTDIALCSVVKAELLFGARRSARKEANLARVQAFAEPLQSLAFDDDCADSYALIRAELAARGAPIGPNDTLIAAIALAHACTLVTRNTREFQRVSGLAIETW</sequence>
<evidence type="ECO:0000259" key="9">
    <source>
        <dbReference type="Pfam" id="PF01850"/>
    </source>
</evidence>
<dbReference type="Pfam" id="PF01850">
    <property type="entry name" value="PIN"/>
    <property type="match status" value="1"/>
</dbReference>
<evidence type="ECO:0000256" key="6">
    <source>
        <dbReference type="ARBA" id="ARBA00022842"/>
    </source>
</evidence>
<comment type="caution">
    <text evidence="10">The sequence shown here is derived from an EMBL/GenBank/DDBJ whole genome shotgun (WGS) entry which is preliminary data.</text>
</comment>
<evidence type="ECO:0000256" key="5">
    <source>
        <dbReference type="ARBA" id="ARBA00022801"/>
    </source>
</evidence>
<dbReference type="PANTHER" id="PTHR33653">
    <property type="entry name" value="RIBONUCLEASE VAPC2"/>
    <property type="match status" value="1"/>
</dbReference>
<keyword evidence="11" id="KW-1185">Reference proteome</keyword>
<evidence type="ECO:0000313" key="10">
    <source>
        <dbReference type="EMBL" id="NDY95252.1"/>
    </source>
</evidence>
<keyword evidence="2 8" id="KW-1277">Toxin-antitoxin system</keyword>
<keyword evidence="4 8" id="KW-0479">Metal-binding</keyword>
<dbReference type="EMBL" id="JAAGSC010000039">
    <property type="protein sequence ID" value="NDY95252.1"/>
    <property type="molecule type" value="Genomic_DNA"/>
</dbReference>
<dbReference type="GO" id="GO:0004540">
    <property type="term" value="F:RNA nuclease activity"/>
    <property type="evidence" value="ECO:0007669"/>
    <property type="project" value="InterPro"/>
</dbReference>
<dbReference type="Gene3D" id="3.40.50.1010">
    <property type="entry name" value="5'-nuclease"/>
    <property type="match status" value="1"/>
</dbReference>
<reference evidence="10 11" key="1">
    <citation type="submission" date="2020-02" db="EMBL/GenBank/DDBJ databases">
        <authorList>
            <person name="Zhang X.-Y."/>
        </authorList>
    </citation>
    <scope>NUCLEOTIDE SEQUENCE [LARGE SCALE GENOMIC DNA]</scope>
    <source>
        <strain evidence="10 11">C33</strain>
    </source>
</reference>
<evidence type="ECO:0000256" key="7">
    <source>
        <dbReference type="ARBA" id="ARBA00038093"/>
    </source>
</evidence>
<feature type="domain" description="PIN" evidence="9">
    <location>
        <begin position="3"/>
        <end position="124"/>
    </location>
</feature>
<proteinExistence type="inferred from homology"/>
<protein>
    <recommendedName>
        <fullName evidence="8">Ribonuclease VapC</fullName>
        <shortName evidence="8">RNase VapC</shortName>
        <ecNumber evidence="8">3.1.-.-</ecNumber>
    </recommendedName>
    <alternativeName>
        <fullName evidence="8">Toxin VapC</fullName>
    </alternativeName>
</protein>
<accession>A0A845UYD2</accession>
<evidence type="ECO:0000256" key="4">
    <source>
        <dbReference type="ARBA" id="ARBA00022723"/>
    </source>
</evidence>
<evidence type="ECO:0000256" key="1">
    <source>
        <dbReference type="ARBA" id="ARBA00001946"/>
    </source>
</evidence>
<dbReference type="GO" id="GO:0090729">
    <property type="term" value="F:toxin activity"/>
    <property type="evidence" value="ECO:0007669"/>
    <property type="project" value="UniProtKB-KW"/>
</dbReference>